<dbReference type="Proteomes" id="UP000010471">
    <property type="component" value="Chromosome"/>
</dbReference>
<keyword evidence="2" id="KW-1185">Reference proteome</keyword>
<gene>
    <name evidence="1" type="ORF">Mic7113_5057</name>
</gene>
<name>K9WLQ9_9CYAN</name>
<organism evidence="1 2">
    <name type="scientific">Allocoleopsis franciscana PCC 7113</name>
    <dbReference type="NCBI Taxonomy" id="1173027"/>
    <lineage>
        <taxon>Bacteria</taxon>
        <taxon>Bacillati</taxon>
        <taxon>Cyanobacteriota</taxon>
        <taxon>Cyanophyceae</taxon>
        <taxon>Coleofasciculales</taxon>
        <taxon>Coleofasciculaceae</taxon>
        <taxon>Allocoleopsis</taxon>
        <taxon>Allocoleopsis franciscana</taxon>
    </lineage>
</organism>
<sequence>MQFQCTLADQTQFQIPGNSVGARYAMPLQIDGHAIALLRRPPRLADHNILQAIQVNPSLLRHCLQT</sequence>
<accession>K9WLQ9</accession>
<dbReference type="HOGENOM" id="CLU_2826352_0_0_3"/>
<dbReference type="AlphaFoldDB" id="K9WLQ9"/>
<reference evidence="1 2" key="1">
    <citation type="submission" date="2012-06" db="EMBL/GenBank/DDBJ databases">
        <title>Finished chromosome of genome of Microcoleus sp. PCC 7113.</title>
        <authorList>
            <consortium name="US DOE Joint Genome Institute"/>
            <person name="Gugger M."/>
            <person name="Coursin T."/>
            <person name="Rippka R."/>
            <person name="Tandeau De Marsac N."/>
            <person name="Huntemann M."/>
            <person name="Wei C.-L."/>
            <person name="Han J."/>
            <person name="Detter J.C."/>
            <person name="Han C."/>
            <person name="Tapia R."/>
            <person name="Chen A."/>
            <person name="Kyrpides N."/>
            <person name="Mavromatis K."/>
            <person name="Markowitz V."/>
            <person name="Szeto E."/>
            <person name="Ivanova N."/>
            <person name="Pagani I."/>
            <person name="Pati A."/>
            <person name="Goodwin L."/>
            <person name="Nordberg H.P."/>
            <person name="Cantor M.N."/>
            <person name="Hua S.X."/>
            <person name="Woyke T."/>
            <person name="Kerfeld C.A."/>
        </authorList>
    </citation>
    <scope>NUCLEOTIDE SEQUENCE [LARGE SCALE GENOMIC DNA]</scope>
    <source>
        <strain evidence="1 2">PCC 7113</strain>
    </source>
</reference>
<dbReference type="EMBL" id="CP003630">
    <property type="protein sequence ID" value="AFZ20714.1"/>
    <property type="molecule type" value="Genomic_DNA"/>
</dbReference>
<protein>
    <submittedName>
        <fullName evidence="1">Uncharacterized protein</fullName>
    </submittedName>
</protein>
<proteinExistence type="predicted"/>
<evidence type="ECO:0000313" key="1">
    <source>
        <dbReference type="EMBL" id="AFZ20714.1"/>
    </source>
</evidence>
<evidence type="ECO:0000313" key="2">
    <source>
        <dbReference type="Proteomes" id="UP000010471"/>
    </source>
</evidence>
<dbReference type="KEGG" id="mic:Mic7113_5057"/>